<evidence type="ECO:0000313" key="3">
    <source>
        <dbReference type="Proteomes" id="UP001296943"/>
    </source>
</evidence>
<protein>
    <submittedName>
        <fullName evidence="2">Uncharacterized protein</fullName>
    </submittedName>
</protein>
<feature type="transmembrane region" description="Helical" evidence="1">
    <location>
        <begin position="7"/>
        <end position="29"/>
    </location>
</feature>
<evidence type="ECO:0000256" key="1">
    <source>
        <dbReference type="SAM" id="Phobius"/>
    </source>
</evidence>
<gene>
    <name evidence="2" type="ORF">JOC48_001303</name>
</gene>
<keyword evidence="1" id="KW-1133">Transmembrane helix</keyword>
<reference evidence="2 3" key="1">
    <citation type="submission" date="2021-01" db="EMBL/GenBank/DDBJ databases">
        <title>Genomic Encyclopedia of Type Strains, Phase IV (KMG-IV): sequencing the most valuable type-strain genomes for metagenomic binning, comparative biology and taxonomic classification.</title>
        <authorList>
            <person name="Goeker M."/>
        </authorList>
    </citation>
    <scope>NUCLEOTIDE SEQUENCE [LARGE SCALE GENOMIC DNA]</scope>
    <source>
        <strain evidence="2 3">DSM 23711</strain>
    </source>
</reference>
<name>A0ABS2MYS8_9BACI</name>
<organism evidence="2 3">
    <name type="scientific">Aquibacillus albus</name>
    <dbReference type="NCBI Taxonomy" id="1168171"/>
    <lineage>
        <taxon>Bacteria</taxon>
        <taxon>Bacillati</taxon>
        <taxon>Bacillota</taxon>
        <taxon>Bacilli</taxon>
        <taxon>Bacillales</taxon>
        <taxon>Bacillaceae</taxon>
        <taxon>Aquibacillus</taxon>
    </lineage>
</organism>
<comment type="caution">
    <text evidence="2">The sequence shown here is derived from an EMBL/GenBank/DDBJ whole genome shotgun (WGS) entry which is preliminary data.</text>
</comment>
<proteinExistence type="predicted"/>
<sequence>MKKFKFISILLLIVAAGLILYSTLLLWIATTS</sequence>
<keyword evidence="1" id="KW-0472">Membrane</keyword>
<dbReference type="EMBL" id="JAFBDR010000005">
    <property type="protein sequence ID" value="MBM7570825.1"/>
    <property type="molecule type" value="Genomic_DNA"/>
</dbReference>
<accession>A0ABS2MYS8</accession>
<evidence type="ECO:0000313" key="2">
    <source>
        <dbReference type="EMBL" id="MBM7570825.1"/>
    </source>
</evidence>
<keyword evidence="1" id="KW-0812">Transmembrane</keyword>
<dbReference type="Proteomes" id="UP001296943">
    <property type="component" value="Unassembled WGS sequence"/>
</dbReference>
<keyword evidence="3" id="KW-1185">Reference proteome</keyword>